<protein>
    <submittedName>
        <fullName evidence="1">Uncharacterized protein</fullName>
    </submittedName>
</protein>
<sequence>MKGGEEAEKASKCEIFLCQYHQLRGICPDLVVLGKELDQLWISLYKLFVNFPRFWRGSIRIEGDNQNKVNIKLQQRKELPRQNFFKKEVRLEWKEKNMQDEEEISKGLVFIGGKLVLIGVV</sequence>
<gene>
    <name evidence="1" type="ORF">RIF29_24009</name>
</gene>
<reference evidence="1 2" key="1">
    <citation type="submission" date="2024-01" db="EMBL/GenBank/DDBJ databases">
        <title>The genomes of 5 underutilized Papilionoideae crops provide insights into root nodulation and disease resistanc.</title>
        <authorList>
            <person name="Yuan L."/>
        </authorList>
    </citation>
    <scope>NUCLEOTIDE SEQUENCE [LARGE SCALE GENOMIC DNA]</scope>
    <source>
        <strain evidence="1">ZHUSHIDOU_FW_LH</strain>
        <tissue evidence="1">Leaf</tissue>
    </source>
</reference>
<dbReference type="EMBL" id="JAYWIO010000005">
    <property type="protein sequence ID" value="KAK7258432.1"/>
    <property type="molecule type" value="Genomic_DNA"/>
</dbReference>
<name>A0AAN9EJI5_CROPI</name>
<evidence type="ECO:0000313" key="2">
    <source>
        <dbReference type="Proteomes" id="UP001372338"/>
    </source>
</evidence>
<proteinExistence type="predicted"/>
<comment type="caution">
    <text evidence="1">The sequence shown here is derived from an EMBL/GenBank/DDBJ whole genome shotgun (WGS) entry which is preliminary data.</text>
</comment>
<keyword evidence="2" id="KW-1185">Reference proteome</keyword>
<accession>A0AAN9EJI5</accession>
<dbReference type="Proteomes" id="UP001372338">
    <property type="component" value="Unassembled WGS sequence"/>
</dbReference>
<dbReference type="AlphaFoldDB" id="A0AAN9EJI5"/>
<evidence type="ECO:0000313" key="1">
    <source>
        <dbReference type="EMBL" id="KAK7258432.1"/>
    </source>
</evidence>
<organism evidence="1 2">
    <name type="scientific">Crotalaria pallida</name>
    <name type="common">Smooth rattlebox</name>
    <name type="synonym">Crotalaria striata</name>
    <dbReference type="NCBI Taxonomy" id="3830"/>
    <lineage>
        <taxon>Eukaryota</taxon>
        <taxon>Viridiplantae</taxon>
        <taxon>Streptophyta</taxon>
        <taxon>Embryophyta</taxon>
        <taxon>Tracheophyta</taxon>
        <taxon>Spermatophyta</taxon>
        <taxon>Magnoliopsida</taxon>
        <taxon>eudicotyledons</taxon>
        <taxon>Gunneridae</taxon>
        <taxon>Pentapetalae</taxon>
        <taxon>rosids</taxon>
        <taxon>fabids</taxon>
        <taxon>Fabales</taxon>
        <taxon>Fabaceae</taxon>
        <taxon>Papilionoideae</taxon>
        <taxon>50 kb inversion clade</taxon>
        <taxon>genistoids sensu lato</taxon>
        <taxon>core genistoids</taxon>
        <taxon>Crotalarieae</taxon>
        <taxon>Crotalaria</taxon>
    </lineage>
</organism>